<dbReference type="GO" id="GO:0016779">
    <property type="term" value="F:nucleotidyltransferase activity"/>
    <property type="evidence" value="ECO:0007669"/>
    <property type="project" value="UniProtKB-KW"/>
</dbReference>
<dbReference type="HOGENOM" id="CLU_015961_6_1_11"/>
<keyword evidence="3" id="KW-0819">tRNA processing</keyword>
<dbReference type="EMBL" id="AGZR01000002">
    <property type="protein sequence ID" value="EPD33921.1"/>
    <property type="molecule type" value="Genomic_DNA"/>
</dbReference>
<evidence type="ECO:0000256" key="5">
    <source>
        <dbReference type="ARBA" id="ARBA00022723"/>
    </source>
</evidence>
<evidence type="ECO:0000313" key="9">
    <source>
        <dbReference type="EMBL" id="EPD33921.1"/>
    </source>
</evidence>
<dbReference type="GO" id="GO:0000166">
    <property type="term" value="F:nucleotide binding"/>
    <property type="evidence" value="ECO:0007669"/>
    <property type="project" value="UniProtKB-KW"/>
</dbReference>
<dbReference type="NCBIfam" id="TIGR02692">
    <property type="entry name" value="tRNA_CCA_actino"/>
    <property type="match status" value="1"/>
</dbReference>
<dbReference type="Gene3D" id="1.10.3090.10">
    <property type="entry name" value="cca-adding enzyme, domain 2"/>
    <property type="match status" value="1"/>
</dbReference>
<name>S2W424_9ACTN</name>
<dbReference type="CDD" id="cd00077">
    <property type="entry name" value="HDc"/>
    <property type="match status" value="1"/>
</dbReference>
<dbReference type="GO" id="GO:0046872">
    <property type="term" value="F:metal ion binding"/>
    <property type="evidence" value="ECO:0007669"/>
    <property type="project" value="UniProtKB-KW"/>
</dbReference>
<keyword evidence="7" id="KW-0460">Magnesium</keyword>
<dbReference type="InterPro" id="IPR006674">
    <property type="entry name" value="HD_domain"/>
</dbReference>
<dbReference type="InterPro" id="IPR006675">
    <property type="entry name" value="HDIG_dom"/>
</dbReference>
<comment type="cofactor">
    <cofactor evidence="1">
        <name>Mg(2+)</name>
        <dbReference type="ChEBI" id="CHEBI:18420"/>
    </cofactor>
</comment>
<evidence type="ECO:0000259" key="8">
    <source>
        <dbReference type="SMART" id="SM00471"/>
    </source>
</evidence>
<proteinExistence type="predicted"/>
<dbReference type="SMART" id="SM00471">
    <property type="entry name" value="HDc"/>
    <property type="match status" value="1"/>
</dbReference>
<evidence type="ECO:0000256" key="1">
    <source>
        <dbReference type="ARBA" id="ARBA00001946"/>
    </source>
</evidence>
<organism evidence="9 10">
    <name type="scientific">Propionimicrobium lymphophilum ACS-093-V-SCH5</name>
    <dbReference type="NCBI Taxonomy" id="883161"/>
    <lineage>
        <taxon>Bacteria</taxon>
        <taxon>Bacillati</taxon>
        <taxon>Actinomycetota</taxon>
        <taxon>Actinomycetes</taxon>
        <taxon>Propionibacteriales</taxon>
        <taxon>Propionibacteriaceae</taxon>
        <taxon>Propionimicrobium</taxon>
    </lineage>
</organism>
<dbReference type="STRING" id="883161.HMPREF9306_00146"/>
<feature type="domain" description="HD/PDEase" evidence="8">
    <location>
        <begin position="262"/>
        <end position="418"/>
    </location>
</feature>
<dbReference type="InterPro" id="IPR003607">
    <property type="entry name" value="HD/PDEase_dom"/>
</dbReference>
<dbReference type="Proteomes" id="UP000014417">
    <property type="component" value="Unassembled WGS sequence"/>
</dbReference>
<dbReference type="PANTHER" id="PTHR46173">
    <property type="entry name" value="CCA TRNA NUCLEOTIDYLTRANSFERASE 1, MITOCHONDRIAL"/>
    <property type="match status" value="1"/>
</dbReference>
<reference evidence="9 10" key="1">
    <citation type="submission" date="2013-04" db="EMBL/GenBank/DDBJ databases">
        <title>The Genome Sequence of Propionimicrobium lymphophilum ACS-093-V-SCH5.</title>
        <authorList>
            <consortium name="The Broad Institute Genomics Platform"/>
            <person name="Earl A."/>
            <person name="Ward D."/>
            <person name="Feldgarden M."/>
            <person name="Gevers D."/>
            <person name="Saerens B."/>
            <person name="Vaneechoutte M."/>
            <person name="Walker B."/>
            <person name="Young S."/>
            <person name="Zeng Q."/>
            <person name="Gargeya S."/>
            <person name="Fitzgerald M."/>
            <person name="Haas B."/>
            <person name="Abouelleil A."/>
            <person name="Allen A.W."/>
            <person name="Alvarado L."/>
            <person name="Arachchi H.M."/>
            <person name="Berlin A.M."/>
            <person name="Chapman S.B."/>
            <person name="Gainer-Dewar J."/>
            <person name="Goldberg J."/>
            <person name="Griggs A."/>
            <person name="Gujja S."/>
            <person name="Hansen M."/>
            <person name="Howarth C."/>
            <person name="Imamovic A."/>
            <person name="Ireland A."/>
            <person name="Larimer J."/>
            <person name="McCowan C."/>
            <person name="Murphy C."/>
            <person name="Pearson M."/>
            <person name="Poon T.W."/>
            <person name="Priest M."/>
            <person name="Roberts A."/>
            <person name="Saif S."/>
            <person name="Shea T."/>
            <person name="Sisk P."/>
            <person name="Sykes S."/>
            <person name="Wortman J."/>
            <person name="Nusbaum C."/>
            <person name="Birren B."/>
        </authorList>
    </citation>
    <scope>NUCLEOTIDE SEQUENCE [LARGE SCALE GENOMIC DNA]</scope>
    <source>
        <strain evidence="9 10">ACS-093-V-SCH5</strain>
    </source>
</reference>
<dbReference type="PANTHER" id="PTHR46173:SF1">
    <property type="entry name" value="CCA TRNA NUCLEOTIDYLTRANSFERASE 1, MITOCHONDRIAL"/>
    <property type="match status" value="1"/>
</dbReference>
<dbReference type="GO" id="GO:0008033">
    <property type="term" value="P:tRNA processing"/>
    <property type="evidence" value="ECO:0007669"/>
    <property type="project" value="UniProtKB-KW"/>
</dbReference>
<accession>S2W424</accession>
<evidence type="ECO:0000256" key="4">
    <source>
        <dbReference type="ARBA" id="ARBA00022695"/>
    </source>
</evidence>
<evidence type="ECO:0000256" key="3">
    <source>
        <dbReference type="ARBA" id="ARBA00022694"/>
    </source>
</evidence>
<dbReference type="Pfam" id="PF01966">
    <property type="entry name" value="HD"/>
    <property type="match status" value="1"/>
</dbReference>
<dbReference type="SUPFAM" id="SSF81891">
    <property type="entry name" value="Poly A polymerase C-terminal region-like"/>
    <property type="match status" value="1"/>
</dbReference>
<dbReference type="RefSeq" id="WP_016455007.1">
    <property type="nucleotide sequence ID" value="NZ_KE150269.1"/>
</dbReference>
<protein>
    <submittedName>
        <fullName evidence="9">CCA tRNA nucleotidyltransferase</fullName>
    </submittedName>
</protein>
<dbReference type="PATRIC" id="fig|883161.3.peg.156"/>
<dbReference type="InterPro" id="IPR043519">
    <property type="entry name" value="NT_sf"/>
</dbReference>
<dbReference type="InterPro" id="IPR002646">
    <property type="entry name" value="PolA_pol_head_dom"/>
</dbReference>
<dbReference type="OrthoDB" id="9805698at2"/>
<dbReference type="SUPFAM" id="SSF81301">
    <property type="entry name" value="Nucleotidyltransferase"/>
    <property type="match status" value="1"/>
</dbReference>
<keyword evidence="5" id="KW-0479">Metal-binding</keyword>
<keyword evidence="2 9" id="KW-0808">Transferase</keyword>
<dbReference type="InterPro" id="IPR014065">
    <property type="entry name" value="tRNA_adenylyltransferase"/>
</dbReference>
<dbReference type="Pfam" id="PF12627">
    <property type="entry name" value="PolyA_pol_RNAbd"/>
    <property type="match status" value="1"/>
</dbReference>
<dbReference type="NCBIfam" id="TIGR00277">
    <property type="entry name" value="HDIG"/>
    <property type="match status" value="1"/>
</dbReference>
<dbReference type="AlphaFoldDB" id="S2W424"/>
<dbReference type="InterPro" id="IPR032828">
    <property type="entry name" value="PolyA_RNA-bd"/>
</dbReference>
<dbReference type="Gene3D" id="3.30.460.10">
    <property type="entry name" value="Beta Polymerase, domain 2"/>
    <property type="match status" value="1"/>
</dbReference>
<dbReference type="InterPro" id="IPR050264">
    <property type="entry name" value="Bact_CCA-adding_enz_type3_sf"/>
</dbReference>
<keyword evidence="6" id="KW-0547">Nucleotide-binding</keyword>
<evidence type="ECO:0000256" key="7">
    <source>
        <dbReference type="ARBA" id="ARBA00022842"/>
    </source>
</evidence>
<gene>
    <name evidence="9" type="ORF">HMPREF9306_00146</name>
</gene>
<comment type="caution">
    <text evidence="9">The sequence shown here is derived from an EMBL/GenBank/DDBJ whole genome shotgun (WGS) entry which is preliminary data.</text>
</comment>
<dbReference type="GO" id="GO:0000049">
    <property type="term" value="F:tRNA binding"/>
    <property type="evidence" value="ECO:0007669"/>
    <property type="project" value="TreeGrafter"/>
</dbReference>
<dbReference type="CDD" id="cd05398">
    <property type="entry name" value="NT_ClassII-CCAase"/>
    <property type="match status" value="1"/>
</dbReference>
<keyword evidence="4" id="KW-0548">Nucleotidyltransferase</keyword>
<keyword evidence="10" id="KW-1185">Reference proteome</keyword>
<dbReference type="Pfam" id="PF01743">
    <property type="entry name" value="PolyA_pol"/>
    <property type="match status" value="1"/>
</dbReference>
<evidence type="ECO:0000256" key="6">
    <source>
        <dbReference type="ARBA" id="ARBA00022741"/>
    </source>
</evidence>
<sequence length="495" mass="55645">MAMKKALAALLPASDVVNKIGAAFGDAGHEIYLVGGSVRDALLGTLGHDLDFTTSARPDDTEKLLRSLTRQTWDTGREFGTISANIAAEGHVWQVEVTTFRADSYRSDSRKPEVAFGENIEEDLIRRDFTVNAMALNVTGGKTDEWRFVDPLAGMEDLADQLLRTPTSPQVSFGDDPLRMMRAARFSSQLGFLVEEETLKAMGEMAERIDIISAERVREELSKLLLTDRPRAGLDLLVSSKIADRVLPELPAMKLERDEHMRHKDVYEHSLTVLDQAIELEKSRDLVDGKPNPNHEPDLTLRLAALLHDIGKPVTRAFENGKVTFHHHDVVGARIARKRLRALRYSKETVSDVSKLIALHQRFHGYVEGSSGGATCGWSDSAVRRYVRDAGDQLERLHILTRSDCTTRNRRKADRLRRAYDELEFRIDELAAQEELEAIRPELDGNQIMKLLDIAPGPMVGKAYNHLLSLRLDQGPMGDERAEEELKKWWAQQQG</sequence>
<evidence type="ECO:0000256" key="2">
    <source>
        <dbReference type="ARBA" id="ARBA00022679"/>
    </source>
</evidence>
<evidence type="ECO:0000313" key="10">
    <source>
        <dbReference type="Proteomes" id="UP000014417"/>
    </source>
</evidence>